<feature type="compositionally biased region" description="Basic residues" evidence="1">
    <location>
        <begin position="206"/>
        <end position="216"/>
    </location>
</feature>
<evidence type="ECO:0000313" key="3">
    <source>
        <dbReference type="RefSeq" id="XP_053055586.1"/>
    </source>
</evidence>
<dbReference type="GeneID" id="113603728"/>
<name>A0ABM3N824_ACIJB</name>
<feature type="region of interest" description="Disordered" evidence="1">
    <location>
        <begin position="105"/>
        <end position="254"/>
    </location>
</feature>
<evidence type="ECO:0000256" key="1">
    <source>
        <dbReference type="SAM" id="MobiDB-lite"/>
    </source>
</evidence>
<organism evidence="2 3">
    <name type="scientific">Acinonyx jubatus</name>
    <name type="common">Cheetah</name>
    <dbReference type="NCBI Taxonomy" id="32536"/>
    <lineage>
        <taxon>Eukaryota</taxon>
        <taxon>Metazoa</taxon>
        <taxon>Chordata</taxon>
        <taxon>Craniata</taxon>
        <taxon>Vertebrata</taxon>
        <taxon>Euteleostomi</taxon>
        <taxon>Mammalia</taxon>
        <taxon>Eutheria</taxon>
        <taxon>Laurasiatheria</taxon>
        <taxon>Carnivora</taxon>
        <taxon>Feliformia</taxon>
        <taxon>Felidae</taxon>
        <taxon>Felinae</taxon>
        <taxon>Acinonyx</taxon>
    </lineage>
</organism>
<evidence type="ECO:0000313" key="2">
    <source>
        <dbReference type="Proteomes" id="UP001652583"/>
    </source>
</evidence>
<proteinExistence type="predicted"/>
<reference evidence="3" key="1">
    <citation type="submission" date="2025-08" db="UniProtKB">
        <authorList>
            <consortium name="RefSeq"/>
        </authorList>
    </citation>
    <scope>IDENTIFICATION</scope>
    <source>
        <tissue evidence="3">Blood</tissue>
    </source>
</reference>
<keyword evidence="2" id="KW-1185">Reference proteome</keyword>
<dbReference type="Proteomes" id="UP001652583">
    <property type="component" value="Chromosome B4"/>
</dbReference>
<sequence length="254" mass="28319">MAAANPGITSSPWVRRREGKQKVYSSGAFLKERVRLLTERLVVRAHPGTAPSFAGLSPVLLHNSWEFRPTDNSEVDIRGLREKKPPNSLRRPPCVPLFSFRERWRPLPQPSPAGDGQVGCSCRSPGSAGGSSALKRARTSTCDRPVPKLRPLGAQRSPRPPRSFLKLRPHKSLPCLARLPRAPSGPTDWRERRERAEPGRAPQPRARGRAGARTRLRSSERPRRPRRRERGPSCSRSASGPLKCQRSRACVHVN</sequence>
<protein>
    <submittedName>
        <fullName evidence="3">Uncharacterized protein LOC113603728</fullName>
    </submittedName>
</protein>
<dbReference type="RefSeq" id="XP_053055586.1">
    <property type="nucleotide sequence ID" value="XM_053199611.1"/>
</dbReference>
<accession>A0ABM3N824</accession>
<feature type="compositionally biased region" description="Basic and acidic residues" evidence="1">
    <location>
        <begin position="188"/>
        <end position="198"/>
    </location>
</feature>
<gene>
    <name evidence="3" type="primary">LOC113603728</name>
</gene>